<gene>
    <name evidence="2" type="ORF">MKK02DRAFT_16127</name>
</gene>
<protein>
    <submittedName>
        <fullName evidence="2">Uncharacterized protein</fullName>
    </submittedName>
</protein>
<evidence type="ECO:0000313" key="3">
    <source>
        <dbReference type="Proteomes" id="UP001164286"/>
    </source>
</evidence>
<dbReference type="Pfam" id="PF15496">
    <property type="entry name" value="DUF4646"/>
    <property type="match status" value="1"/>
</dbReference>
<dbReference type="EMBL" id="JAKWFO010000006">
    <property type="protein sequence ID" value="KAI9634575.1"/>
    <property type="molecule type" value="Genomic_DNA"/>
</dbReference>
<evidence type="ECO:0000313" key="2">
    <source>
        <dbReference type="EMBL" id="KAI9634575.1"/>
    </source>
</evidence>
<name>A0AA38LTC5_9TREE</name>
<reference evidence="2" key="1">
    <citation type="journal article" date="2022" name="G3 (Bethesda)">
        <title>High quality genome of the basidiomycete yeast Dioszegia hungarica PDD-24b-2 isolated from cloud water.</title>
        <authorList>
            <person name="Jarrige D."/>
            <person name="Haridas S."/>
            <person name="Bleykasten-Grosshans C."/>
            <person name="Joly M."/>
            <person name="Nadalig T."/>
            <person name="Sancelme M."/>
            <person name="Vuilleumier S."/>
            <person name="Grigoriev I.V."/>
            <person name="Amato P."/>
            <person name="Bringel F."/>
        </authorList>
    </citation>
    <scope>NUCLEOTIDE SEQUENCE</scope>
    <source>
        <strain evidence="2">PDD-24b-2</strain>
    </source>
</reference>
<feature type="region of interest" description="Disordered" evidence="1">
    <location>
        <begin position="317"/>
        <end position="355"/>
    </location>
</feature>
<feature type="region of interest" description="Disordered" evidence="1">
    <location>
        <begin position="130"/>
        <end position="191"/>
    </location>
</feature>
<evidence type="ECO:0000256" key="1">
    <source>
        <dbReference type="SAM" id="MobiDB-lite"/>
    </source>
</evidence>
<accession>A0AA38LTC5</accession>
<comment type="caution">
    <text evidence="2">The sequence shown here is derived from an EMBL/GenBank/DDBJ whole genome shotgun (WGS) entry which is preliminary data.</text>
</comment>
<dbReference type="Proteomes" id="UP001164286">
    <property type="component" value="Unassembled WGS sequence"/>
</dbReference>
<keyword evidence="3" id="KW-1185">Reference proteome</keyword>
<dbReference type="InterPro" id="IPR028018">
    <property type="entry name" value="DUF4646"/>
</dbReference>
<dbReference type="RefSeq" id="XP_052944352.1">
    <property type="nucleotide sequence ID" value="XM_053085582.1"/>
</dbReference>
<feature type="compositionally biased region" description="Acidic residues" evidence="1">
    <location>
        <begin position="343"/>
        <end position="355"/>
    </location>
</feature>
<feature type="compositionally biased region" description="Polar residues" evidence="1">
    <location>
        <begin position="159"/>
        <end position="176"/>
    </location>
</feature>
<proteinExistence type="predicted"/>
<dbReference type="GeneID" id="77724783"/>
<organism evidence="2 3">
    <name type="scientific">Dioszegia hungarica</name>
    <dbReference type="NCBI Taxonomy" id="4972"/>
    <lineage>
        <taxon>Eukaryota</taxon>
        <taxon>Fungi</taxon>
        <taxon>Dikarya</taxon>
        <taxon>Basidiomycota</taxon>
        <taxon>Agaricomycotina</taxon>
        <taxon>Tremellomycetes</taxon>
        <taxon>Tremellales</taxon>
        <taxon>Bulleribasidiaceae</taxon>
        <taxon>Dioszegia</taxon>
    </lineage>
</organism>
<feature type="region of interest" description="Disordered" evidence="1">
    <location>
        <begin position="412"/>
        <end position="431"/>
    </location>
</feature>
<sequence length="431" mass="47772">MPPMGMPMGMPMPLGMPTPGVMPGMPGMGFYNSLPGRFGRDMLGRGEAQLIGPDFAGPGGVGSTQPYRPPDPSALPPMPFGLPFIARPGQEGFDQYGRMIPPELPDGWDGWGRPIVSGALAPPPAVPMSVPSQPVGTDPMGQGTRDMPLTSGSGGLDRSQGQMPGQIPMSASTGDTPLSAESGRPEQPPCFDRPPATTDSYFRYDDFEAFALSAGALNEAWKLHIPRELISHDVTQEDWSRFISDLRREALTGASHGTYDYTAALHADPSRGAQRAKGPTPQLNDTVHSLLASWAVAFFLPRGIRVYAAQDGKRVVPPPIEPTGRNRRGYSRADEFSDTAESASEDDDSEWWEDEEERRREDMYLPRRERGVRSAERMRERRMERRMREFEANKRKKREGWEVHFVPSVPTLWQPGMRPRTYGEPVVRVRR</sequence>
<dbReference type="AlphaFoldDB" id="A0AA38LTC5"/>